<accession>A0ABN2B2B8</accession>
<name>A0ABN2B2B8_9ACTN</name>
<evidence type="ECO:0000313" key="2">
    <source>
        <dbReference type="Proteomes" id="UP001500842"/>
    </source>
</evidence>
<dbReference type="Proteomes" id="UP001500842">
    <property type="component" value="Unassembled WGS sequence"/>
</dbReference>
<reference evidence="1 2" key="1">
    <citation type="journal article" date="2019" name="Int. J. Syst. Evol. Microbiol.">
        <title>The Global Catalogue of Microorganisms (GCM) 10K type strain sequencing project: providing services to taxonomists for standard genome sequencing and annotation.</title>
        <authorList>
            <consortium name="The Broad Institute Genomics Platform"/>
            <consortium name="The Broad Institute Genome Sequencing Center for Infectious Disease"/>
            <person name="Wu L."/>
            <person name="Ma J."/>
        </authorList>
    </citation>
    <scope>NUCLEOTIDE SEQUENCE [LARGE SCALE GENOMIC DNA]</scope>
    <source>
        <strain evidence="1 2">JCM 14942</strain>
    </source>
</reference>
<dbReference type="RefSeq" id="WP_219996143.1">
    <property type="nucleotide sequence ID" value="NZ_CP041146.1"/>
</dbReference>
<gene>
    <name evidence="1" type="ORF">GCM10009788_38700</name>
</gene>
<evidence type="ECO:0000313" key="1">
    <source>
        <dbReference type="EMBL" id="GAA1531777.1"/>
    </source>
</evidence>
<protein>
    <submittedName>
        <fullName evidence="1">Uncharacterized protein</fullName>
    </submittedName>
</protein>
<sequence>MSVAILTSLSTVDLPVMPPILPMLAKAVSGVPDPAKYDEQGLSFEPKWDVC</sequence>
<keyword evidence="2" id="KW-1185">Reference proteome</keyword>
<proteinExistence type="predicted"/>
<organism evidence="1 2">
    <name type="scientific">Nocardioides humi</name>
    <dbReference type="NCBI Taxonomy" id="449461"/>
    <lineage>
        <taxon>Bacteria</taxon>
        <taxon>Bacillati</taxon>
        <taxon>Actinomycetota</taxon>
        <taxon>Actinomycetes</taxon>
        <taxon>Propionibacteriales</taxon>
        <taxon>Nocardioidaceae</taxon>
        <taxon>Nocardioides</taxon>
    </lineage>
</organism>
<comment type="caution">
    <text evidence="1">The sequence shown here is derived from an EMBL/GenBank/DDBJ whole genome shotgun (WGS) entry which is preliminary data.</text>
</comment>
<dbReference type="EMBL" id="BAAAOR010000028">
    <property type="protein sequence ID" value="GAA1531777.1"/>
    <property type="molecule type" value="Genomic_DNA"/>
</dbReference>